<keyword evidence="1" id="KW-1133">Transmembrane helix</keyword>
<feature type="transmembrane region" description="Helical" evidence="1">
    <location>
        <begin position="42"/>
        <end position="62"/>
    </location>
</feature>
<keyword evidence="1" id="KW-0812">Transmembrane</keyword>
<protein>
    <submittedName>
        <fullName evidence="2">Uncharacterized protein</fullName>
    </submittedName>
</protein>
<dbReference type="OrthoDB" id="3501153at2759"/>
<dbReference type="PANTHER" id="PTHR35896">
    <property type="entry name" value="IG-LIKE DOMAIN-CONTAINING PROTEIN"/>
    <property type="match status" value="1"/>
</dbReference>
<sequence length="226" mass="26009">MPDAREKEHQPFLNYTYDGTLNNAEPESGLHTRLLEGRYSRFLGCALTFLFTSAIWLALLYLTSSRPLSHHAPDPTERHNITSTSTLTMCPNSTTAARAAGCKYDLLLNHWIPSQCWDQDYLDEYIDDGSWAAFEDEELTQPITTKKEMEEREFYWTSARDHINHCATMWKKQFTALFEESKTMDSLIASPGHTDHCAQYLMDATRKNVTWATRVEIGFAGCWVKH</sequence>
<dbReference type="EMBL" id="MZNU01000076">
    <property type="protein sequence ID" value="OWP05291.1"/>
    <property type="molecule type" value="Genomic_DNA"/>
</dbReference>
<proteinExistence type="predicted"/>
<comment type="caution">
    <text evidence="2">The sequence shown here is derived from an EMBL/GenBank/DDBJ whole genome shotgun (WGS) entry which is preliminary data.</text>
</comment>
<dbReference type="AlphaFoldDB" id="A0A218ZB35"/>
<dbReference type="PANTHER" id="PTHR35896:SF3">
    <property type="entry name" value="MAJOR FACILITATOR SUPERFAMILY TRANSPORTER"/>
    <property type="match status" value="1"/>
</dbReference>
<dbReference type="Proteomes" id="UP000242519">
    <property type="component" value="Unassembled WGS sequence"/>
</dbReference>
<dbReference type="InParanoid" id="A0A218ZB35"/>
<reference evidence="2 3" key="1">
    <citation type="submission" date="2017-04" db="EMBL/GenBank/DDBJ databases">
        <title>Draft genome sequence of Marssonina coronaria NL1: causal agent of apple blotch.</title>
        <authorList>
            <person name="Cheng Q."/>
        </authorList>
    </citation>
    <scope>NUCLEOTIDE SEQUENCE [LARGE SCALE GENOMIC DNA]</scope>
    <source>
        <strain evidence="2 3">NL1</strain>
    </source>
</reference>
<accession>A0A218ZB35</accession>
<evidence type="ECO:0000256" key="1">
    <source>
        <dbReference type="SAM" id="Phobius"/>
    </source>
</evidence>
<keyword evidence="1" id="KW-0472">Membrane</keyword>
<evidence type="ECO:0000313" key="3">
    <source>
        <dbReference type="Proteomes" id="UP000242519"/>
    </source>
</evidence>
<gene>
    <name evidence="2" type="ORF">B2J93_8033</name>
</gene>
<evidence type="ECO:0000313" key="2">
    <source>
        <dbReference type="EMBL" id="OWP05291.1"/>
    </source>
</evidence>
<dbReference type="STRING" id="503106.A0A218ZB35"/>
<organism evidence="2 3">
    <name type="scientific">Diplocarpon coronariae</name>
    <dbReference type="NCBI Taxonomy" id="2795749"/>
    <lineage>
        <taxon>Eukaryota</taxon>
        <taxon>Fungi</taxon>
        <taxon>Dikarya</taxon>
        <taxon>Ascomycota</taxon>
        <taxon>Pezizomycotina</taxon>
        <taxon>Leotiomycetes</taxon>
        <taxon>Helotiales</taxon>
        <taxon>Drepanopezizaceae</taxon>
        <taxon>Diplocarpon</taxon>
    </lineage>
</organism>
<dbReference type="InterPro" id="IPR053008">
    <property type="entry name" value="Phomopsin_biosynth_assoc"/>
</dbReference>
<name>A0A218ZB35_9HELO</name>
<keyword evidence="3" id="KW-1185">Reference proteome</keyword>